<gene>
    <name evidence="2" type="ORF">SAMN05660835_01746</name>
</gene>
<dbReference type="Pfam" id="PF00173">
    <property type="entry name" value="Cyt-b5"/>
    <property type="match status" value="1"/>
</dbReference>
<dbReference type="InterPro" id="IPR036400">
    <property type="entry name" value="Cyt_B5-like_heme/steroid_sf"/>
</dbReference>
<dbReference type="OrthoDB" id="9785263at2"/>
<feature type="domain" description="Cytochrome b5 heme-binding" evidence="1">
    <location>
        <begin position="1"/>
        <end position="73"/>
    </location>
</feature>
<accession>A0A1G6R9S7</accession>
<dbReference type="Proteomes" id="UP000199411">
    <property type="component" value="Unassembled WGS sequence"/>
</dbReference>
<dbReference type="EMBL" id="FMYU01000015">
    <property type="protein sequence ID" value="SDD00656.1"/>
    <property type="molecule type" value="Genomic_DNA"/>
</dbReference>
<proteinExistence type="predicted"/>
<evidence type="ECO:0000313" key="3">
    <source>
        <dbReference type="Proteomes" id="UP000199411"/>
    </source>
</evidence>
<dbReference type="InterPro" id="IPR001199">
    <property type="entry name" value="Cyt_B5-like_heme/steroid-bd"/>
</dbReference>
<dbReference type="SMART" id="SM01117">
    <property type="entry name" value="Cyt-b5"/>
    <property type="match status" value="1"/>
</dbReference>
<sequence>MTKDELKKYNGKNGMPVYVAYECKIYDVSDSDMWTGGEHIGTHNAGVDLTAEIDDAPHDDRVLERFKVVGELEE</sequence>
<dbReference type="Gene3D" id="3.10.120.10">
    <property type="entry name" value="Cytochrome b5-like heme/steroid binding domain"/>
    <property type="match status" value="1"/>
</dbReference>
<name>A0A1G6R9S7_9BACT</name>
<evidence type="ECO:0000313" key="2">
    <source>
        <dbReference type="EMBL" id="SDD00656.1"/>
    </source>
</evidence>
<dbReference type="SUPFAM" id="SSF55856">
    <property type="entry name" value="Cytochrome b5-like heme/steroid binding domain"/>
    <property type="match status" value="1"/>
</dbReference>
<dbReference type="RefSeq" id="WP_092129678.1">
    <property type="nucleotide sequence ID" value="NZ_FMYU01000015.1"/>
</dbReference>
<protein>
    <submittedName>
        <fullName evidence="2">Predicted heme/steroid binding protein</fullName>
    </submittedName>
</protein>
<keyword evidence="3" id="KW-1185">Reference proteome</keyword>
<evidence type="ECO:0000259" key="1">
    <source>
        <dbReference type="SMART" id="SM01117"/>
    </source>
</evidence>
<dbReference type="AlphaFoldDB" id="A0A1G6R9S7"/>
<reference evidence="3" key="1">
    <citation type="submission" date="2016-10" db="EMBL/GenBank/DDBJ databases">
        <authorList>
            <person name="Varghese N."/>
            <person name="Submissions S."/>
        </authorList>
    </citation>
    <scope>NUCLEOTIDE SEQUENCE [LARGE SCALE GENOMIC DNA]</scope>
    <source>
        <strain evidence="3">DSM 8415</strain>
    </source>
</reference>
<organism evidence="2 3">
    <name type="scientific">Desulfurella multipotens</name>
    <dbReference type="NCBI Taxonomy" id="79269"/>
    <lineage>
        <taxon>Bacteria</taxon>
        <taxon>Pseudomonadati</taxon>
        <taxon>Campylobacterota</taxon>
        <taxon>Desulfurellia</taxon>
        <taxon>Desulfurellales</taxon>
        <taxon>Desulfurellaceae</taxon>
        <taxon>Desulfurella</taxon>
    </lineage>
</organism>